<dbReference type="InterPro" id="IPR042100">
    <property type="entry name" value="Bug_dom1"/>
</dbReference>
<protein>
    <submittedName>
        <fullName evidence="2">Tripartite-type tricarboxylate transporter receptor subunit TctC</fullName>
    </submittedName>
</protein>
<gene>
    <name evidence="2" type="ORF">ABIE13_005532</name>
</gene>
<dbReference type="EMBL" id="JBEPSH010000017">
    <property type="protein sequence ID" value="MET4580391.1"/>
    <property type="molecule type" value="Genomic_DNA"/>
</dbReference>
<dbReference type="Pfam" id="PF03401">
    <property type="entry name" value="TctC"/>
    <property type="match status" value="1"/>
</dbReference>
<dbReference type="Proteomes" id="UP001549320">
    <property type="component" value="Unassembled WGS sequence"/>
</dbReference>
<accession>A0ABV2QH64</accession>
<evidence type="ECO:0000256" key="1">
    <source>
        <dbReference type="ARBA" id="ARBA00006987"/>
    </source>
</evidence>
<dbReference type="Gene3D" id="3.40.190.10">
    <property type="entry name" value="Periplasmic binding protein-like II"/>
    <property type="match status" value="1"/>
</dbReference>
<dbReference type="PANTHER" id="PTHR42928:SF5">
    <property type="entry name" value="BLR1237 PROTEIN"/>
    <property type="match status" value="1"/>
</dbReference>
<keyword evidence="3" id="KW-1185">Reference proteome</keyword>
<keyword evidence="2" id="KW-0675">Receptor</keyword>
<name>A0ABV2QH64_9BURK</name>
<dbReference type="PROSITE" id="PS51318">
    <property type="entry name" value="TAT"/>
    <property type="match status" value="1"/>
</dbReference>
<evidence type="ECO:0000313" key="3">
    <source>
        <dbReference type="Proteomes" id="UP001549320"/>
    </source>
</evidence>
<organism evidence="2 3">
    <name type="scientific">Ottowia thiooxydans</name>
    <dbReference type="NCBI Taxonomy" id="219182"/>
    <lineage>
        <taxon>Bacteria</taxon>
        <taxon>Pseudomonadati</taxon>
        <taxon>Pseudomonadota</taxon>
        <taxon>Betaproteobacteria</taxon>
        <taxon>Burkholderiales</taxon>
        <taxon>Comamonadaceae</taxon>
        <taxon>Ottowia</taxon>
    </lineage>
</organism>
<dbReference type="InterPro" id="IPR006311">
    <property type="entry name" value="TAT_signal"/>
</dbReference>
<evidence type="ECO:0000313" key="2">
    <source>
        <dbReference type="EMBL" id="MET4580391.1"/>
    </source>
</evidence>
<proteinExistence type="inferred from homology"/>
<dbReference type="PANTHER" id="PTHR42928">
    <property type="entry name" value="TRICARBOXYLATE-BINDING PROTEIN"/>
    <property type="match status" value="1"/>
</dbReference>
<dbReference type="Gene3D" id="3.40.190.150">
    <property type="entry name" value="Bordetella uptake gene, domain 1"/>
    <property type="match status" value="1"/>
</dbReference>
<sequence length="331" mass="34703">MSFHSKQRRQVFQTWFAVALGVAAGGVQAQAKYPDHPIRLQVGFAPGTGPDILARTLAKGMSAQLNQQVVVENRTGAGGQIAATNVAKGPKDGYNLLLADVSAISIAPFAFSKIGYEPSKELIALSEVAKTDFVLVVPNSSPAKDAQSFMKMAAAKNGKVDFGTFGAGSPGHFGAVILGQLGSFPLEAVHYRQTGDAVTATIAGQIDGILMSTPLAMAQIKGAKVKGLATTAPKRSPLLPDVATFAEQGYPKADFSAWFTVFAPTGTPEPILQLLSEKVIAAVRDPEISKTLVEAGFSVTGTGREEVTRMIAADTPRWKSVVEASGFRGVD</sequence>
<dbReference type="SUPFAM" id="SSF53850">
    <property type="entry name" value="Periplasmic binding protein-like II"/>
    <property type="match status" value="1"/>
</dbReference>
<dbReference type="CDD" id="cd07012">
    <property type="entry name" value="PBP2_Bug_TTT"/>
    <property type="match status" value="1"/>
</dbReference>
<dbReference type="InterPro" id="IPR005064">
    <property type="entry name" value="BUG"/>
</dbReference>
<dbReference type="RefSeq" id="WP_354449292.1">
    <property type="nucleotide sequence ID" value="NZ_JBEPSH010000017.1"/>
</dbReference>
<dbReference type="PIRSF" id="PIRSF017082">
    <property type="entry name" value="YflP"/>
    <property type="match status" value="1"/>
</dbReference>
<comment type="caution">
    <text evidence="2">The sequence shown here is derived from an EMBL/GenBank/DDBJ whole genome shotgun (WGS) entry which is preliminary data.</text>
</comment>
<comment type="similarity">
    <text evidence="1">Belongs to the UPF0065 (bug) family.</text>
</comment>
<reference evidence="2 3" key="1">
    <citation type="submission" date="2024-06" db="EMBL/GenBank/DDBJ databases">
        <title>Sorghum-associated microbial communities from plants grown in Nebraska, USA.</title>
        <authorList>
            <person name="Schachtman D."/>
        </authorList>
    </citation>
    <scope>NUCLEOTIDE SEQUENCE [LARGE SCALE GENOMIC DNA]</scope>
    <source>
        <strain evidence="2 3">2709</strain>
    </source>
</reference>